<evidence type="ECO:0000313" key="2">
    <source>
        <dbReference type="Proteomes" id="UP001164733"/>
    </source>
</evidence>
<sequence length="100" mass="11891">MEFKSIKELEGYIDSYTKSIEEFKKEIFEKININERNKTEIYAPQDLSIENEKEWLKKATIEIDEGKNKNVSIPKVTYIFLREDLFNKKKLLGSKIDNII</sequence>
<evidence type="ECO:0000313" key="1">
    <source>
        <dbReference type="EMBL" id="WAG58821.1"/>
    </source>
</evidence>
<proteinExistence type="predicted"/>
<dbReference type="Proteomes" id="UP001164733">
    <property type="component" value="Chromosome"/>
</dbReference>
<name>A0AA47EH12_9CLOT</name>
<organism evidence="1 2">
    <name type="scientific">Clostridium estertheticum</name>
    <dbReference type="NCBI Taxonomy" id="238834"/>
    <lineage>
        <taxon>Bacteria</taxon>
        <taxon>Bacillati</taxon>
        <taxon>Bacillota</taxon>
        <taxon>Clostridia</taxon>
        <taxon>Eubacteriales</taxon>
        <taxon>Clostridiaceae</taxon>
        <taxon>Clostridium</taxon>
    </lineage>
</organism>
<reference evidence="1" key="1">
    <citation type="submission" date="2021-11" db="EMBL/GenBank/DDBJ databases">
        <title>Clostridia strains as spoilage organisms.</title>
        <authorList>
            <person name="Wambui J."/>
            <person name="Stevens M.J.A."/>
            <person name="Stephan R."/>
        </authorList>
    </citation>
    <scope>NUCLEOTIDE SEQUENCE</scope>
    <source>
        <strain evidence="1">CF009</strain>
    </source>
</reference>
<dbReference type="RefSeq" id="WP_216122063.1">
    <property type="nucleotide sequence ID" value="NZ_CP086239.1"/>
</dbReference>
<protein>
    <submittedName>
        <fullName evidence="1">Uncharacterized protein</fullName>
    </submittedName>
</protein>
<dbReference type="AlphaFoldDB" id="A0AA47EH12"/>
<dbReference type="EMBL" id="CP086239">
    <property type="protein sequence ID" value="WAG58821.1"/>
    <property type="molecule type" value="Genomic_DNA"/>
</dbReference>
<gene>
    <name evidence="1" type="ORF">LL038_14280</name>
</gene>
<accession>A0AA47EH12</accession>